<evidence type="ECO:0000313" key="1">
    <source>
        <dbReference type="EMBL" id="GMT30608.1"/>
    </source>
</evidence>
<dbReference type="EMBL" id="BTSY01000006">
    <property type="protein sequence ID" value="GMT31259.1"/>
    <property type="molecule type" value="Genomic_DNA"/>
</dbReference>
<sequence>IASFSIVSIRISTISAVLSSPPHLLPFHRPFLRRITSPSSNRLFSFLLSSSSPTIQSPAPPSKERESLAVVSSQIPAETIELGKLPQVEDSCKSESGRVQSVCCSCAAHEERNRSDHCS</sequence>
<dbReference type="EMBL" id="BTSY01000005">
    <property type="protein sequence ID" value="GMT30608.1"/>
    <property type="molecule type" value="Genomic_DNA"/>
</dbReference>
<name>A0AAV5WKK2_9BILA</name>
<keyword evidence="3" id="KW-1185">Reference proteome</keyword>
<feature type="non-terminal residue" evidence="2">
    <location>
        <position position="119"/>
    </location>
</feature>
<dbReference type="Proteomes" id="UP001432322">
    <property type="component" value="Unassembled WGS sequence"/>
</dbReference>
<accession>A0AAV5WKK2</accession>
<evidence type="ECO:0000313" key="2">
    <source>
        <dbReference type="EMBL" id="GMT31259.1"/>
    </source>
</evidence>
<reference evidence="2" key="1">
    <citation type="submission" date="2023-10" db="EMBL/GenBank/DDBJ databases">
        <title>Genome assembly of Pristionchus species.</title>
        <authorList>
            <person name="Yoshida K."/>
            <person name="Sommer R.J."/>
        </authorList>
    </citation>
    <scope>NUCLEOTIDE SEQUENCE</scope>
    <source>
        <strain evidence="2">RS5133</strain>
    </source>
</reference>
<organism evidence="2 3">
    <name type="scientific">Pristionchus fissidentatus</name>
    <dbReference type="NCBI Taxonomy" id="1538716"/>
    <lineage>
        <taxon>Eukaryota</taxon>
        <taxon>Metazoa</taxon>
        <taxon>Ecdysozoa</taxon>
        <taxon>Nematoda</taxon>
        <taxon>Chromadorea</taxon>
        <taxon>Rhabditida</taxon>
        <taxon>Rhabditina</taxon>
        <taxon>Diplogasteromorpha</taxon>
        <taxon>Diplogasteroidea</taxon>
        <taxon>Neodiplogasteridae</taxon>
        <taxon>Pristionchus</taxon>
    </lineage>
</organism>
<comment type="caution">
    <text evidence="2">The sequence shown here is derived from an EMBL/GenBank/DDBJ whole genome shotgun (WGS) entry which is preliminary data.</text>
</comment>
<dbReference type="AlphaFoldDB" id="A0AAV5WKK2"/>
<protein>
    <submittedName>
        <fullName evidence="2">Uncharacterized protein</fullName>
    </submittedName>
</protein>
<gene>
    <name evidence="1" type="ORF">PFISCL1PPCAC_21905</name>
    <name evidence="2" type="ORF">PFISCL1PPCAC_22556</name>
</gene>
<feature type="non-terminal residue" evidence="2">
    <location>
        <position position="1"/>
    </location>
</feature>
<evidence type="ECO:0000313" key="3">
    <source>
        <dbReference type="Proteomes" id="UP001432322"/>
    </source>
</evidence>
<proteinExistence type="predicted"/>